<evidence type="ECO:0000259" key="4">
    <source>
        <dbReference type="Pfam" id="PF02826"/>
    </source>
</evidence>
<dbReference type="GO" id="GO:0016616">
    <property type="term" value="F:oxidoreductase activity, acting on the CH-OH group of donors, NAD or NADP as acceptor"/>
    <property type="evidence" value="ECO:0007669"/>
    <property type="project" value="InterPro"/>
</dbReference>
<reference evidence="5" key="1">
    <citation type="submission" date="2016-04" db="EMBL/GenBank/DDBJ databases">
        <authorList>
            <person name="Evans L.H."/>
            <person name="Alamgir A."/>
            <person name="Owens N."/>
            <person name="Weber N.D."/>
            <person name="Virtaneva K."/>
            <person name="Barbian K."/>
            <person name="Babar A."/>
            <person name="Rosenke K."/>
        </authorList>
    </citation>
    <scope>NUCLEOTIDE SEQUENCE</scope>
    <source>
        <strain evidence="5">86</strain>
    </source>
</reference>
<dbReference type="SUPFAM" id="SSF52283">
    <property type="entry name" value="Formate/glycerate dehydrogenase catalytic domain-like"/>
    <property type="match status" value="1"/>
</dbReference>
<comment type="similarity">
    <text evidence="1">Belongs to the D-isomer specific 2-hydroxyacid dehydrogenase family.</text>
</comment>
<feature type="domain" description="D-isomer specific 2-hydroxyacid dehydrogenase NAD-binding" evidence="4">
    <location>
        <begin position="142"/>
        <end position="319"/>
    </location>
</feature>
<protein>
    <submittedName>
        <fullName evidence="5">D-isomer specific 2-hydroxyacid dehydrogenase</fullName>
    </submittedName>
</protein>
<dbReference type="PANTHER" id="PTHR42789">
    <property type="entry name" value="D-ISOMER SPECIFIC 2-HYDROXYACID DEHYDROGENASE FAMILY PROTEIN (AFU_ORTHOLOGUE AFUA_6G10090)"/>
    <property type="match status" value="1"/>
</dbReference>
<accession>A0A212K7Y3</accession>
<evidence type="ECO:0000256" key="1">
    <source>
        <dbReference type="ARBA" id="ARBA00005854"/>
    </source>
</evidence>
<dbReference type="PANTHER" id="PTHR42789:SF1">
    <property type="entry name" value="D-ISOMER SPECIFIC 2-HYDROXYACID DEHYDROGENASE FAMILY PROTEIN (AFU_ORTHOLOGUE AFUA_6G10090)"/>
    <property type="match status" value="1"/>
</dbReference>
<dbReference type="EMBL" id="FLUN01000001">
    <property type="protein sequence ID" value="SBW07811.1"/>
    <property type="molecule type" value="Genomic_DNA"/>
</dbReference>
<organism evidence="5">
    <name type="scientific">uncultured Eubacteriales bacterium</name>
    <dbReference type="NCBI Taxonomy" id="172733"/>
    <lineage>
        <taxon>Bacteria</taxon>
        <taxon>Bacillati</taxon>
        <taxon>Bacillota</taxon>
        <taxon>Clostridia</taxon>
        <taxon>Eubacteriales</taxon>
        <taxon>environmental samples</taxon>
    </lineage>
</organism>
<evidence type="ECO:0000256" key="2">
    <source>
        <dbReference type="ARBA" id="ARBA00023002"/>
    </source>
</evidence>
<dbReference type="SUPFAM" id="SSF51735">
    <property type="entry name" value="NAD(P)-binding Rossmann-fold domains"/>
    <property type="match status" value="1"/>
</dbReference>
<dbReference type="InterPro" id="IPR006140">
    <property type="entry name" value="D-isomer_DH_NAD-bd"/>
</dbReference>
<evidence type="ECO:0000256" key="3">
    <source>
        <dbReference type="ARBA" id="ARBA00023027"/>
    </source>
</evidence>
<gene>
    <name evidence="5" type="ORF">KL86CLO1_12349</name>
</gene>
<name>A0A212K7Y3_9FIRM</name>
<evidence type="ECO:0000313" key="5">
    <source>
        <dbReference type="EMBL" id="SBW07811.1"/>
    </source>
</evidence>
<keyword evidence="2" id="KW-0560">Oxidoreductase</keyword>
<dbReference type="AlphaFoldDB" id="A0A212K7Y3"/>
<dbReference type="GO" id="GO:0051287">
    <property type="term" value="F:NAD binding"/>
    <property type="evidence" value="ECO:0007669"/>
    <property type="project" value="InterPro"/>
</dbReference>
<proteinExistence type="inferred from homology"/>
<keyword evidence="3" id="KW-0520">NAD</keyword>
<dbReference type="CDD" id="cd12171">
    <property type="entry name" value="2-Hacid_dh_10"/>
    <property type="match status" value="1"/>
</dbReference>
<dbReference type="InterPro" id="IPR050857">
    <property type="entry name" value="D-2-hydroxyacid_DH"/>
</dbReference>
<sequence>MAAKKIVMLADSSMTLEKLSAPGARQILSRLEPYGVELVIVQDQKGWTRKDFTDYASLVEKKGPELFDPNPEFLEEAKDADIILANFAPVGSRVIEAAEHLGMIGVTRSGAENVNVAFAKKRGIQVVVSPGRLSDPVADFTVGLMLAESRNIGRLDLAHGVDWQAVPPNQDYVKSLKNAVVGLIGYGIIGQKVAKRVQAFGCSTIAYDPFCPAGVFAQTGTASVSLEELMGKSDFVSVHARLAPDTKGLVSRELISLMKPTAYFINTARADLVDEEALAEALYTHKIGGAGLDVFSIEPLGSEHLLRKCDNVTLTPHRAGNCCNLAELSLDILLDDVEHFLSGRPLLHPAG</sequence>
<dbReference type="Pfam" id="PF02826">
    <property type="entry name" value="2-Hacid_dh_C"/>
    <property type="match status" value="1"/>
</dbReference>
<dbReference type="Gene3D" id="3.40.50.720">
    <property type="entry name" value="NAD(P)-binding Rossmann-like Domain"/>
    <property type="match status" value="2"/>
</dbReference>
<dbReference type="InterPro" id="IPR036291">
    <property type="entry name" value="NAD(P)-bd_dom_sf"/>
</dbReference>